<name>A0AAD1WC13_PELCU</name>
<organism evidence="2 3">
    <name type="scientific">Pelobates cultripes</name>
    <name type="common">Western spadefoot toad</name>
    <dbReference type="NCBI Taxonomy" id="61616"/>
    <lineage>
        <taxon>Eukaryota</taxon>
        <taxon>Metazoa</taxon>
        <taxon>Chordata</taxon>
        <taxon>Craniata</taxon>
        <taxon>Vertebrata</taxon>
        <taxon>Euteleostomi</taxon>
        <taxon>Amphibia</taxon>
        <taxon>Batrachia</taxon>
        <taxon>Anura</taxon>
        <taxon>Pelobatoidea</taxon>
        <taxon>Pelobatidae</taxon>
        <taxon>Pelobates</taxon>
    </lineage>
</organism>
<evidence type="ECO:0000256" key="1">
    <source>
        <dbReference type="SAM" id="MobiDB-lite"/>
    </source>
</evidence>
<reference evidence="2" key="1">
    <citation type="submission" date="2022-03" db="EMBL/GenBank/DDBJ databases">
        <authorList>
            <person name="Alioto T."/>
            <person name="Alioto T."/>
            <person name="Gomez Garrido J."/>
        </authorList>
    </citation>
    <scope>NUCLEOTIDE SEQUENCE</scope>
</reference>
<dbReference type="AlphaFoldDB" id="A0AAD1WC13"/>
<evidence type="ECO:0000313" key="3">
    <source>
        <dbReference type="Proteomes" id="UP001295444"/>
    </source>
</evidence>
<dbReference type="Proteomes" id="UP001295444">
    <property type="component" value="Chromosome 06"/>
</dbReference>
<gene>
    <name evidence="2" type="ORF">PECUL_23A023754</name>
</gene>
<keyword evidence="3" id="KW-1185">Reference proteome</keyword>
<feature type="region of interest" description="Disordered" evidence="1">
    <location>
        <begin position="90"/>
        <end position="119"/>
    </location>
</feature>
<dbReference type="EMBL" id="OW240917">
    <property type="protein sequence ID" value="CAH2301897.1"/>
    <property type="molecule type" value="Genomic_DNA"/>
</dbReference>
<evidence type="ECO:0000313" key="2">
    <source>
        <dbReference type="EMBL" id="CAH2301897.1"/>
    </source>
</evidence>
<feature type="non-terminal residue" evidence="2">
    <location>
        <position position="1"/>
    </location>
</feature>
<sequence>STRLVWTATTNAEGTTTTTHEMATNAEKTEARTSTLQGVHAKGSPHRYVLISTLPNKRTTCTNSNFRRPLAFLLQILLTLLTPVSNWTTTGSGALGGRLPSFSTGIRAPNATELSLQPQ</sequence>
<accession>A0AAD1WC13</accession>
<protein>
    <submittedName>
        <fullName evidence="2">Uncharacterized protein</fullName>
    </submittedName>
</protein>
<proteinExistence type="predicted"/>
<feature type="non-terminal residue" evidence="2">
    <location>
        <position position="119"/>
    </location>
</feature>